<keyword evidence="2" id="KW-0812">Transmembrane</keyword>
<evidence type="ECO:0000313" key="5">
    <source>
        <dbReference type="Proteomes" id="UP000241421"/>
    </source>
</evidence>
<proteinExistence type="predicted"/>
<dbReference type="EMBL" id="PXWF02000245">
    <property type="protein sequence ID" value="PWF46152.1"/>
    <property type="molecule type" value="Genomic_DNA"/>
</dbReference>
<feature type="domain" description="Fatty acid desaturase" evidence="3">
    <location>
        <begin position="254"/>
        <end position="474"/>
    </location>
</feature>
<sequence length="515" mass="59296">MRLCGWHHSHPQPWHEHRERAHHPRRARTRDRIADLDIWHQQGQRRLPRVSATLPERGGDFAPARLDQCVRRRCRLAGGGPQHQDPVRRLQVRRHLPPVRRRLRPDTRDAHRPSLLAQADRAAGAHESVQLRGDSAGRAHSKNADQALPRDQPVWPQRRHGGVPRRHPRRRPGLPGVGRGPFFPQPRSDPPLVPLLQLFTWTIMTTRQRPLIHTRLNVLLVAAVQATALGLLWLGAHLPLIWALPVGIIFSFVLLNNYALMHEASHDNLHPDPAWNQRLGVLAGFLFPMPFSMFKVTHTVHHCCNRTDHEMFDLYYPGDNMFLKLGQWYGLMCGWFWPCIPVGTVLLATFPALLRTAPFRKARTTAVLFDDFEKHGINRIRGEVVAMLAFWTALFHLLDLRWSALLIMYACFAFHWSTRQYATHAFTPRDVINGALNLRSGKFMSAILLYSNWDLVHHQKPWLPWTALEEQGKRSVAPVGFWPQYWRMWRGPIPVTEPAPNRLPNTPPVPSKGLD</sequence>
<feature type="compositionally biased region" description="Basic residues" evidence="1">
    <location>
        <begin position="1"/>
        <end position="10"/>
    </location>
</feature>
<dbReference type="InterPro" id="IPR005804">
    <property type="entry name" value="FA_desaturase_dom"/>
</dbReference>
<dbReference type="Proteomes" id="UP000241421">
    <property type="component" value="Unassembled WGS sequence"/>
</dbReference>
<name>A0A2U2HIG8_9BURK</name>
<dbReference type="Pfam" id="PF00487">
    <property type="entry name" value="FA_desaturase"/>
    <property type="match status" value="1"/>
</dbReference>
<comment type="caution">
    <text evidence="4">The sequence shown here is derived from an EMBL/GenBank/DDBJ whole genome shotgun (WGS) entry which is preliminary data.</text>
</comment>
<gene>
    <name evidence="4" type="ORF">C7C56_016510</name>
</gene>
<organism evidence="4 5">
    <name type="scientific">Massilia glaciei</name>
    <dbReference type="NCBI Taxonomy" id="1524097"/>
    <lineage>
        <taxon>Bacteria</taxon>
        <taxon>Pseudomonadati</taxon>
        <taxon>Pseudomonadota</taxon>
        <taxon>Betaproteobacteria</taxon>
        <taxon>Burkholderiales</taxon>
        <taxon>Oxalobacteraceae</taxon>
        <taxon>Telluria group</taxon>
        <taxon>Massilia</taxon>
    </lineage>
</organism>
<feature type="transmembrane region" description="Helical" evidence="2">
    <location>
        <begin position="328"/>
        <end position="354"/>
    </location>
</feature>
<dbReference type="CDD" id="cd01060">
    <property type="entry name" value="Membrane-FADS-like"/>
    <property type="match status" value="1"/>
</dbReference>
<protein>
    <recommendedName>
        <fullName evidence="3">Fatty acid desaturase domain-containing protein</fullName>
    </recommendedName>
</protein>
<dbReference type="AlphaFoldDB" id="A0A2U2HIG8"/>
<dbReference type="GO" id="GO:0006629">
    <property type="term" value="P:lipid metabolic process"/>
    <property type="evidence" value="ECO:0007669"/>
    <property type="project" value="InterPro"/>
</dbReference>
<evidence type="ECO:0000256" key="1">
    <source>
        <dbReference type="SAM" id="MobiDB-lite"/>
    </source>
</evidence>
<evidence type="ECO:0000256" key="2">
    <source>
        <dbReference type="SAM" id="Phobius"/>
    </source>
</evidence>
<evidence type="ECO:0000313" key="4">
    <source>
        <dbReference type="EMBL" id="PWF46152.1"/>
    </source>
</evidence>
<feature type="compositionally biased region" description="Basic residues" evidence="1">
    <location>
        <begin position="157"/>
        <end position="172"/>
    </location>
</feature>
<feature type="transmembrane region" description="Helical" evidence="2">
    <location>
        <begin position="216"/>
        <end position="234"/>
    </location>
</feature>
<keyword evidence="2" id="KW-0472">Membrane</keyword>
<reference evidence="4 5" key="1">
    <citation type="submission" date="2018-04" db="EMBL/GenBank/DDBJ databases">
        <title>Massilia violaceinigra sp. nov., a novel purple-pigmented bacterium isolated from Tianshan glacier, Xinjiang, China.</title>
        <authorList>
            <person name="Wang H."/>
        </authorList>
    </citation>
    <scope>NUCLEOTIDE SEQUENCE [LARGE SCALE GENOMIC DNA]</scope>
    <source>
        <strain evidence="4 5">B448-2</strain>
    </source>
</reference>
<accession>A0A2U2HIG8</accession>
<evidence type="ECO:0000259" key="3">
    <source>
        <dbReference type="Pfam" id="PF00487"/>
    </source>
</evidence>
<feature type="transmembrane region" description="Helical" evidence="2">
    <location>
        <begin position="240"/>
        <end position="259"/>
    </location>
</feature>
<keyword evidence="2" id="KW-1133">Transmembrane helix</keyword>
<feature type="region of interest" description="Disordered" evidence="1">
    <location>
        <begin position="99"/>
        <end position="186"/>
    </location>
</feature>
<feature type="region of interest" description="Disordered" evidence="1">
    <location>
        <begin position="1"/>
        <end position="27"/>
    </location>
</feature>
<keyword evidence="5" id="KW-1185">Reference proteome</keyword>
<dbReference type="OrthoDB" id="784276at2"/>